<evidence type="ECO:0008006" key="3">
    <source>
        <dbReference type="Google" id="ProtNLM"/>
    </source>
</evidence>
<dbReference type="Pfam" id="PF10679">
    <property type="entry name" value="DUF2491"/>
    <property type="match status" value="1"/>
</dbReference>
<reference evidence="1 2" key="2">
    <citation type="submission" date="2020-05" db="EMBL/GenBank/DDBJ databases">
        <title>Draft genome sequence of Desulfovibrio sp. strainFSS-1.</title>
        <authorList>
            <person name="Shimoshige H."/>
            <person name="Kobayashi H."/>
            <person name="Maekawa T."/>
        </authorList>
    </citation>
    <scope>NUCLEOTIDE SEQUENCE [LARGE SCALE GENOMIC DNA]</scope>
    <source>
        <strain evidence="1 2">SIID29052-01</strain>
    </source>
</reference>
<gene>
    <name evidence="1" type="ORF">NNJEOMEG_00849</name>
</gene>
<dbReference type="InterPro" id="IPR019621">
    <property type="entry name" value="DUF2491"/>
</dbReference>
<dbReference type="Proteomes" id="UP000494245">
    <property type="component" value="Unassembled WGS sequence"/>
</dbReference>
<comment type="caution">
    <text evidence="1">The sequence shown here is derived from an EMBL/GenBank/DDBJ whole genome shotgun (WGS) entry which is preliminary data.</text>
</comment>
<keyword evidence="2" id="KW-1185">Reference proteome</keyword>
<evidence type="ECO:0000313" key="2">
    <source>
        <dbReference type="Proteomes" id="UP000494245"/>
    </source>
</evidence>
<organism evidence="1 2">
    <name type="scientific">Fundidesulfovibrio magnetotacticus</name>
    <dbReference type="NCBI Taxonomy" id="2730080"/>
    <lineage>
        <taxon>Bacteria</taxon>
        <taxon>Pseudomonadati</taxon>
        <taxon>Thermodesulfobacteriota</taxon>
        <taxon>Desulfovibrionia</taxon>
        <taxon>Desulfovibrionales</taxon>
        <taxon>Desulfovibrionaceae</taxon>
        <taxon>Fundidesulfovibrio</taxon>
    </lineage>
</organism>
<proteinExistence type="predicted"/>
<dbReference type="AlphaFoldDB" id="A0A6V8LPU8"/>
<protein>
    <recommendedName>
        <fullName evidence="3">DUF2491 family protein</fullName>
    </recommendedName>
</protein>
<reference evidence="1 2" key="1">
    <citation type="submission" date="2020-04" db="EMBL/GenBank/DDBJ databases">
        <authorList>
            <consortium name="Desulfovibrio sp. FSS-1 genome sequencing consortium"/>
            <person name="Shimoshige H."/>
            <person name="Kobayashi H."/>
            <person name="Maekawa T."/>
        </authorList>
    </citation>
    <scope>NUCLEOTIDE SEQUENCE [LARGE SCALE GENOMIC DNA]</scope>
    <source>
        <strain evidence="1 2">SIID29052-01</strain>
    </source>
</reference>
<accession>A0A6V8LPU8</accession>
<name>A0A6V8LPU8_9BACT</name>
<sequence length="213" mass="23340">MFWNSGKKDPQTYPGYPQLPPPLRVGAIVSLEQGEILRYDGLGLTLPLPQGDMVVEAVSGMELFGLRVSRAYVKTGGRQALFQFQQDKAGTLLDVNCFQVFEEIFPGSEADWGLWLGEGGLIGGADLNAPNGRSYSRDWGQGAYAAPVEAVERIFTDPAQAPIEVPHKMMLYSRELSPDAQEYMLLSVDEEPGQVLVRCLSGVVMSPQALKIF</sequence>
<dbReference type="RefSeq" id="WP_173081621.1">
    <property type="nucleotide sequence ID" value="NZ_BLTE01000002.1"/>
</dbReference>
<evidence type="ECO:0000313" key="1">
    <source>
        <dbReference type="EMBL" id="GFK93020.1"/>
    </source>
</evidence>
<dbReference type="EMBL" id="BLTE01000002">
    <property type="protein sequence ID" value="GFK93020.1"/>
    <property type="molecule type" value="Genomic_DNA"/>
</dbReference>